<dbReference type="EMBL" id="AWTP01000126">
    <property type="protein sequence ID" value="KGH08173.1"/>
    <property type="molecule type" value="Genomic_DNA"/>
</dbReference>
<gene>
    <name evidence="3" type="ORF">P608_18680</name>
</gene>
<dbReference type="SUPFAM" id="SSF69047">
    <property type="entry name" value="Hypothetical protein YjbJ"/>
    <property type="match status" value="1"/>
</dbReference>
<comment type="similarity">
    <text evidence="1">Belongs to the UPF0337 (CsbD) family.</text>
</comment>
<accession>A0A0E3BXE7</accession>
<dbReference type="Proteomes" id="UP000029549">
    <property type="component" value="Unassembled WGS sequence"/>
</dbReference>
<dbReference type="RefSeq" id="WP_034394103.1">
    <property type="nucleotide sequence ID" value="NZ_AWTM01000117.1"/>
</dbReference>
<reference evidence="3 4" key="1">
    <citation type="submission" date="2013-09" db="EMBL/GenBank/DDBJ databases">
        <title>High correlation between genotypes and phenotypes of environmental bacteria Comamonas testosteroni strains.</title>
        <authorList>
            <person name="Liu L."/>
            <person name="Zhu W."/>
            <person name="Xia X."/>
            <person name="Xu B."/>
            <person name="Luo M."/>
            <person name="Wang G."/>
        </authorList>
    </citation>
    <scope>NUCLEOTIDE SEQUENCE [LARGE SCALE GENOMIC DNA]</scope>
    <source>
        <strain evidence="3 4">DF2</strain>
    </source>
</reference>
<evidence type="ECO:0000313" key="3">
    <source>
        <dbReference type="EMBL" id="KGH08173.1"/>
    </source>
</evidence>
<feature type="domain" description="CsbD-like" evidence="2">
    <location>
        <begin position="4"/>
        <end position="55"/>
    </location>
</feature>
<evidence type="ECO:0000259" key="2">
    <source>
        <dbReference type="Pfam" id="PF05532"/>
    </source>
</evidence>
<dbReference type="Gene3D" id="1.10.1470.10">
    <property type="entry name" value="YjbJ"/>
    <property type="match status" value="1"/>
</dbReference>
<evidence type="ECO:0000256" key="1">
    <source>
        <dbReference type="ARBA" id="ARBA00009129"/>
    </source>
</evidence>
<name>A0A0E3BXE7_9BURK</name>
<dbReference type="InterPro" id="IPR036629">
    <property type="entry name" value="YjbJ_sf"/>
</dbReference>
<keyword evidence="4" id="KW-1185">Reference proteome</keyword>
<sequence>MNTDQAKGALKDVEGRIQERLGEHMDSPEQEARGIVKQVEGTAQKKIGDLKEAIQEAAKK</sequence>
<protein>
    <submittedName>
        <fullName evidence="3">General stress protein CsbD</fullName>
    </submittedName>
</protein>
<comment type="caution">
    <text evidence="3">The sequence shown here is derived from an EMBL/GenBank/DDBJ whole genome shotgun (WGS) entry which is preliminary data.</text>
</comment>
<proteinExistence type="inferred from homology"/>
<dbReference type="InterPro" id="IPR008462">
    <property type="entry name" value="CsbD"/>
</dbReference>
<dbReference type="AlphaFoldDB" id="A0A0E3BXE7"/>
<evidence type="ECO:0000313" key="4">
    <source>
        <dbReference type="Proteomes" id="UP000029549"/>
    </source>
</evidence>
<dbReference type="Pfam" id="PF05532">
    <property type="entry name" value="CsbD"/>
    <property type="match status" value="1"/>
</dbReference>
<organism evidence="3 4">
    <name type="scientific">Comamonas thiooxydans</name>
    <dbReference type="NCBI Taxonomy" id="363952"/>
    <lineage>
        <taxon>Bacteria</taxon>
        <taxon>Pseudomonadati</taxon>
        <taxon>Pseudomonadota</taxon>
        <taxon>Betaproteobacteria</taxon>
        <taxon>Burkholderiales</taxon>
        <taxon>Comamonadaceae</taxon>
        <taxon>Comamonas</taxon>
    </lineage>
</organism>